<dbReference type="AlphaFoldDB" id="A0A4R4UJX4"/>
<dbReference type="InterPro" id="IPR017205">
    <property type="entry name" value="Sig_transdc_His_kinase_ChrS"/>
</dbReference>
<organism evidence="20 21">
    <name type="scientific">Nonomuraea deserti</name>
    <dbReference type="NCBI Taxonomy" id="1848322"/>
    <lineage>
        <taxon>Bacteria</taxon>
        <taxon>Bacillati</taxon>
        <taxon>Actinomycetota</taxon>
        <taxon>Actinomycetes</taxon>
        <taxon>Streptosporangiales</taxon>
        <taxon>Streptosporangiaceae</taxon>
        <taxon>Nonomuraea</taxon>
    </lineage>
</organism>
<dbReference type="InterPro" id="IPR011712">
    <property type="entry name" value="Sig_transdc_His_kin_sub3_dim/P"/>
</dbReference>
<evidence type="ECO:0000256" key="14">
    <source>
        <dbReference type="ARBA" id="ARBA00024827"/>
    </source>
</evidence>
<dbReference type="GO" id="GO:0005737">
    <property type="term" value="C:cytoplasm"/>
    <property type="evidence" value="ECO:0007669"/>
    <property type="project" value="UniProtKB-SubCell"/>
</dbReference>
<dbReference type="EC" id="2.7.13.3" evidence="4"/>
<feature type="transmembrane region" description="Helical" evidence="18">
    <location>
        <begin position="15"/>
        <end position="33"/>
    </location>
</feature>
<dbReference type="InterPro" id="IPR003594">
    <property type="entry name" value="HATPase_dom"/>
</dbReference>
<comment type="subcellular location">
    <subcellularLocation>
        <location evidence="3">Cytoplasm</location>
    </subcellularLocation>
</comment>
<dbReference type="PIRSF" id="PIRSF037434">
    <property type="entry name" value="STHK_ChrS"/>
    <property type="match status" value="1"/>
</dbReference>
<evidence type="ECO:0000256" key="11">
    <source>
        <dbReference type="ARBA" id="ARBA00023004"/>
    </source>
</evidence>
<feature type="region of interest" description="Disordered" evidence="17">
    <location>
        <begin position="392"/>
        <end position="423"/>
    </location>
</feature>
<feature type="coiled-coil region" evidence="16">
    <location>
        <begin position="169"/>
        <end position="196"/>
    </location>
</feature>
<evidence type="ECO:0000256" key="18">
    <source>
        <dbReference type="SAM" id="Phobius"/>
    </source>
</evidence>
<dbReference type="SUPFAM" id="SSF55874">
    <property type="entry name" value="ATPase domain of HSP90 chaperone/DNA topoisomerase II/histidine kinase"/>
    <property type="match status" value="1"/>
</dbReference>
<protein>
    <recommendedName>
        <fullName evidence="5">Oxygen sensor histidine kinase NreB</fullName>
        <ecNumber evidence="4">2.7.13.3</ecNumber>
    </recommendedName>
    <alternativeName>
        <fullName evidence="15">Nitrogen regulation protein B</fullName>
    </alternativeName>
</protein>
<keyword evidence="7" id="KW-0963">Cytoplasm</keyword>
<dbReference type="GO" id="GO:0016020">
    <property type="term" value="C:membrane"/>
    <property type="evidence" value="ECO:0007669"/>
    <property type="project" value="InterPro"/>
</dbReference>
<comment type="function">
    <text evidence="14">Member of the two-component regulatory system NreB/NreC involved in the control of dissimilatory nitrate/nitrite reduction in response to oxygen. NreB functions as a direct oxygen sensor histidine kinase which is autophosphorylated, in the absence of oxygen, probably at the conserved histidine residue, and transfers its phosphate group probably to a conserved aspartate residue of NreC. NreB/NreC activates the expression of the nitrate (narGHJI) and nitrite (nir) reductase operons, as well as the putative nitrate transporter gene narT.</text>
</comment>
<evidence type="ECO:0000313" key="20">
    <source>
        <dbReference type="EMBL" id="TDC92051.1"/>
    </source>
</evidence>
<evidence type="ECO:0000259" key="19">
    <source>
        <dbReference type="PROSITE" id="PS50109"/>
    </source>
</evidence>
<dbReference type="EMBL" id="SMKO01000200">
    <property type="protein sequence ID" value="TDC92051.1"/>
    <property type="molecule type" value="Genomic_DNA"/>
</dbReference>
<dbReference type="Pfam" id="PF02518">
    <property type="entry name" value="HATPase_c"/>
    <property type="match status" value="1"/>
</dbReference>
<sequence length="423" mass="45059">MVASTGPGLSRWDRVWPALPYLFILLPAAFSLAQNWRLETLVLASFAMAWHWFLIGVHPDWTRHPVVALVYFAVLLAAIGALVSIDSVFTVTGPAAFIQSFRLLPRWWAYGGVAATAGVLVSMRPEAGRSPGEMLFSFLIAALIASAIGLVIQTISDQNESRKVMIEQLRETGAKLAALAEENASLQARLLTQAREAGVLGERQRMAREIHDTIAQGLTAIVTQIEAAEEAIDDTPAALARLDTVRTLARENLNEARRSVQALRPAPLAGSHLPAAVRDVADRWSETTGVVASLSVNGDARPLHAEVEITLLRVAQEALSNVAKHASAGRVALTLSYMEDVVVLDVRDDGAGFVPGPPDISSHAPASEAGGFGLIAMRQRVTRLAGDFEIESAPGEGTGISATVPAIPADAVSEPSDRLRDAG</sequence>
<dbReference type="SMART" id="SM00387">
    <property type="entry name" value="HATPase_c"/>
    <property type="match status" value="1"/>
</dbReference>
<evidence type="ECO:0000256" key="7">
    <source>
        <dbReference type="ARBA" id="ARBA00022490"/>
    </source>
</evidence>
<dbReference type="PROSITE" id="PS50109">
    <property type="entry name" value="HIS_KIN"/>
    <property type="match status" value="1"/>
</dbReference>
<evidence type="ECO:0000256" key="1">
    <source>
        <dbReference type="ARBA" id="ARBA00000085"/>
    </source>
</evidence>
<evidence type="ECO:0000256" key="8">
    <source>
        <dbReference type="ARBA" id="ARBA00022679"/>
    </source>
</evidence>
<dbReference type="PRINTS" id="PR00344">
    <property type="entry name" value="BCTRLSENSOR"/>
</dbReference>
<feature type="transmembrane region" description="Helical" evidence="18">
    <location>
        <begin position="103"/>
        <end position="123"/>
    </location>
</feature>
<evidence type="ECO:0000313" key="21">
    <source>
        <dbReference type="Proteomes" id="UP000295258"/>
    </source>
</evidence>
<dbReference type="RefSeq" id="WP_132604901.1">
    <property type="nucleotide sequence ID" value="NZ_SMKO01000200.1"/>
</dbReference>
<keyword evidence="21" id="KW-1185">Reference proteome</keyword>
<dbReference type="Gene3D" id="1.20.5.1930">
    <property type="match status" value="1"/>
</dbReference>
<feature type="transmembrane region" description="Helical" evidence="18">
    <location>
        <begin position="135"/>
        <end position="155"/>
    </location>
</feature>
<dbReference type="InterPro" id="IPR004358">
    <property type="entry name" value="Sig_transdc_His_kin-like_C"/>
</dbReference>
<evidence type="ECO:0000256" key="6">
    <source>
        <dbReference type="ARBA" id="ARBA00022485"/>
    </source>
</evidence>
<dbReference type="InterPro" id="IPR036890">
    <property type="entry name" value="HATPase_C_sf"/>
</dbReference>
<dbReference type="PANTHER" id="PTHR24421:SF62">
    <property type="entry name" value="SENSORY TRANSDUCTION HISTIDINE KINASE"/>
    <property type="match status" value="1"/>
</dbReference>
<keyword evidence="18" id="KW-0812">Transmembrane</keyword>
<dbReference type="PANTHER" id="PTHR24421">
    <property type="entry name" value="NITRATE/NITRITE SENSOR PROTEIN NARX-RELATED"/>
    <property type="match status" value="1"/>
</dbReference>
<evidence type="ECO:0000256" key="4">
    <source>
        <dbReference type="ARBA" id="ARBA00012438"/>
    </source>
</evidence>
<keyword evidence="8" id="KW-0808">Transferase</keyword>
<proteinExistence type="predicted"/>
<evidence type="ECO:0000256" key="10">
    <source>
        <dbReference type="ARBA" id="ARBA00022777"/>
    </source>
</evidence>
<accession>A0A4R4UJX4</accession>
<keyword evidence="6" id="KW-0004">4Fe-4S</keyword>
<evidence type="ECO:0000256" key="17">
    <source>
        <dbReference type="SAM" id="MobiDB-lite"/>
    </source>
</evidence>
<keyword evidence="12" id="KW-0902">Two-component regulatory system</keyword>
<keyword evidence="18" id="KW-1133">Transmembrane helix</keyword>
<evidence type="ECO:0000256" key="15">
    <source>
        <dbReference type="ARBA" id="ARBA00030800"/>
    </source>
</evidence>
<dbReference type="InterPro" id="IPR005467">
    <property type="entry name" value="His_kinase_dom"/>
</dbReference>
<gene>
    <name evidence="20" type="ORF">E1292_42000</name>
</gene>
<feature type="transmembrane region" description="Helical" evidence="18">
    <location>
        <begin position="69"/>
        <end position="91"/>
    </location>
</feature>
<evidence type="ECO:0000256" key="5">
    <source>
        <dbReference type="ARBA" id="ARBA00017322"/>
    </source>
</evidence>
<comment type="cofactor">
    <cofactor evidence="2">
        <name>[4Fe-4S] cluster</name>
        <dbReference type="ChEBI" id="CHEBI:49883"/>
    </cofactor>
</comment>
<comment type="catalytic activity">
    <reaction evidence="1">
        <text>ATP + protein L-histidine = ADP + protein N-phospho-L-histidine.</text>
        <dbReference type="EC" id="2.7.13.3"/>
    </reaction>
</comment>
<dbReference type="Proteomes" id="UP000295258">
    <property type="component" value="Unassembled WGS sequence"/>
</dbReference>
<evidence type="ECO:0000256" key="13">
    <source>
        <dbReference type="ARBA" id="ARBA00023014"/>
    </source>
</evidence>
<dbReference type="CDD" id="cd16917">
    <property type="entry name" value="HATPase_UhpB-NarQ-NarX-like"/>
    <property type="match status" value="1"/>
</dbReference>
<comment type="caution">
    <text evidence="20">The sequence shown here is derived from an EMBL/GenBank/DDBJ whole genome shotgun (WGS) entry which is preliminary data.</text>
</comment>
<name>A0A4R4UJX4_9ACTN</name>
<dbReference type="Pfam" id="PF07730">
    <property type="entry name" value="HisKA_3"/>
    <property type="match status" value="1"/>
</dbReference>
<dbReference type="Gene3D" id="3.30.565.10">
    <property type="entry name" value="Histidine kinase-like ATPase, C-terminal domain"/>
    <property type="match status" value="1"/>
</dbReference>
<reference evidence="20 21" key="1">
    <citation type="submission" date="2019-03" db="EMBL/GenBank/DDBJ databases">
        <title>Draft genome sequences of novel Actinobacteria.</title>
        <authorList>
            <person name="Sahin N."/>
            <person name="Ay H."/>
            <person name="Saygin H."/>
        </authorList>
    </citation>
    <scope>NUCLEOTIDE SEQUENCE [LARGE SCALE GENOMIC DNA]</scope>
    <source>
        <strain evidence="20 21">KC310</strain>
    </source>
</reference>
<evidence type="ECO:0000256" key="16">
    <source>
        <dbReference type="SAM" id="Coils"/>
    </source>
</evidence>
<keyword evidence="16" id="KW-0175">Coiled coil</keyword>
<dbReference type="GO" id="GO:0000155">
    <property type="term" value="F:phosphorelay sensor kinase activity"/>
    <property type="evidence" value="ECO:0007669"/>
    <property type="project" value="InterPro"/>
</dbReference>
<dbReference type="GO" id="GO:0051539">
    <property type="term" value="F:4 iron, 4 sulfur cluster binding"/>
    <property type="evidence" value="ECO:0007669"/>
    <property type="project" value="UniProtKB-KW"/>
</dbReference>
<dbReference type="InterPro" id="IPR050482">
    <property type="entry name" value="Sensor_HK_TwoCompSys"/>
</dbReference>
<evidence type="ECO:0000256" key="9">
    <source>
        <dbReference type="ARBA" id="ARBA00022723"/>
    </source>
</evidence>
<dbReference type="GO" id="GO:0046983">
    <property type="term" value="F:protein dimerization activity"/>
    <property type="evidence" value="ECO:0007669"/>
    <property type="project" value="InterPro"/>
</dbReference>
<keyword evidence="13" id="KW-0411">Iron-sulfur</keyword>
<keyword evidence="11" id="KW-0408">Iron</keyword>
<keyword evidence="10 20" id="KW-0418">Kinase</keyword>
<evidence type="ECO:0000256" key="3">
    <source>
        <dbReference type="ARBA" id="ARBA00004496"/>
    </source>
</evidence>
<dbReference type="GO" id="GO:0046872">
    <property type="term" value="F:metal ion binding"/>
    <property type="evidence" value="ECO:0007669"/>
    <property type="project" value="UniProtKB-KW"/>
</dbReference>
<evidence type="ECO:0000256" key="12">
    <source>
        <dbReference type="ARBA" id="ARBA00023012"/>
    </source>
</evidence>
<evidence type="ECO:0000256" key="2">
    <source>
        <dbReference type="ARBA" id="ARBA00001966"/>
    </source>
</evidence>
<keyword evidence="9" id="KW-0479">Metal-binding</keyword>
<feature type="domain" description="Histidine kinase" evidence="19">
    <location>
        <begin position="311"/>
        <end position="408"/>
    </location>
</feature>
<keyword evidence="18" id="KW-0472">Membrane</keyword>